<protein>
    <submittedName>
        <fullName evidence="2">Terminase large subunit</fullName>
    </submittedName>
</protein>
<dbReference type="EMBL" id="DAAQUH010000035">
    <property type="protein sequence ID" value="HAE0896732.1"/>
    <property type="molecule type" value="Genomic_DNA"/>
</dbReference>
<sequence length="251" mass="27727">EDFRGFMSKHANVEIGLALRADRWAGADFWEQQARRVTFDDILRRSEVVTVGIDGGGLDDLLGLAVIGRDRETREWLCWCHAWAHTIALERRKSEISKLKDFERAGDLTIVKRVGEDVEQVAEYVSRIYEAELLDKIGIDPSEVGQILDALSEAGIPDEAVTGVSQGWKLGGAIKTAERKLAEGVLLHGGQPLMAWCVSNARVEPKGNAILITKQASGKGKIDPLMAIFNAVTLMALNPEPVKKDYQVFFV</sequence>
<accession>A0A725NA99</accession>
<dbReference type="EMBL" id="DAAQVP010000026">
    <property type="protein sequence ID" value="HAE1051801.1"/>
    <property type="molecule type" value="Genomic_DNA"/>
</dbReference>
<dbReference type="PANTHER" id="PTHR41287:SF1">
    <property type="entry name" value="PROTEIN YMFN"/>
    <property type="match status" value="1"/>
</dbReference>
<dbReference type="InterPro" id="IPR005021">
    <property type="entry name" value="Terminase_largesu-like"/>
</dbReference>
<reference evidence="2" key="1">
    <citation type="journal article" date="2018" name="Genome Biol.">
        <title>SKESA: strategic k-mer extension for scrupulous assemblies.</title>
        <authorList>
            <person name="Souvorov A."/>
            <person name="Agarwala R."/>
            <person name="Lipman D.J."/>
        </authorList>
    </citation>
    <scope>NUCLEOTIDE SEQUENCE</scope>
    <source>
        <strain evidence="2">Salmonella enterica</strain>
    </source>
</reference>
<comment type="caution">
    <text evidence="2">The sequence shown here is derived from an EMBL/GenBank/DDBJ whole genome shotgun (WGS) entry which is preliminary data.</text>
</comment>
<evidence type="ECO:0000313" key="2">
    <source>
        <dbReference type="EMBL" id="HAE0896732.1"/>
    </source>
</evidence>
<feature type="non-terminal residue" evidence="2">
    <location>
        <position position="1"/>
    </location>
</feature>
<proteinExistence type="predicted"/>
<dbReference type="GO" id="GO:0004519">
    <property type="term" value="F:endonuclease activity"/>
    <property type="evidence" value="ECO:0007669"/>
    <property type="project" value="InterPro"/>
</dbReference>
<dbReference type="AlphaFoldDB" id="A0A725NA99"/>
<dbReference type="PANTHER" id="PTHR41287">
    <property type="match status" value="1"/>
</dbReference>
<dbReference type="InterPro" id="IPR046462">
    <property type="entry name" value="TerL_nuclease"/>
</dbReference>
<gene>
    <name evidence="3" type="ORF">G2781_23625</name>
    <name evidence="2" type="ORF">G2901_23820</name>
</gene>
<organism evidence="2">
    <name type="scientific">Salmonella senftenberg</name>
    <dbReference type="NCBI Taxonomy" id="28150"/>
    <lineage>
        <taxon>Bacteria</taxon>
        <taxon>Pseudomonadati</taxon>
        <taxon>Pseudomonadota</taxon>
        <taxon>Gammaproteobacteria</taxon>
        <taxon>Enterobacterales</taxon>
        <taxon>Enterobacteriaceae</taxon>
        <taxon>Salmonella</taxon>
    </lineage>
</organism>
<dbReference type="Pfam" id="PF20441">
    <property type="entry name" value="TerL_nuclease"/>
    <property type="match status" value="1"/>
</dbReference>
<feature type="domain" description="Terminase large subunit-like endonuclease" evidence="1">
    <location>
        <begin position="20"/>
        <end position="235"/>
    </location>
</feature>
<evidence type="ECO:0000313" key="3">
    <source>
        <dbReference type="EMBL" id="HAE1051801.1"/>
    </source>
</evidence>
<name>A0A725NA99_SALSE</name>
<reference evidence="2" key="2">
    <citation type="submission" date="2019-04" db="EMBL/GenBank/DDBJ databases">
        <authorList>
            <consortium name="NCBI Pathogen Detection Project"/>
        </authorList>
    </citation>
    <scope>NUCLEOTIDE SEQUENCE</scope>
    <source>
        <strain evidence="2">Salmonella enterica</strain>
    </source>
</reference>
<evidence type="ECO:0000259" key="1">
    <source>
        <dbReference type="Pfam" id="PF20441"/>
    </source>
</evidence>